<feature type="transmembrane region" description="Helical" evidence="1">
    <location>
        <begin position="276"/>
        <end position="294"/>
    </location>
</feature>
<proteinExistence type="predicted"/>
<keyword evidence="5" id="KW-1185">Reference proteome</keyword>
<evidence type="ECO:0000259" key="3">
    <source>
        <dbReference type="Pfam" id="PF13485"/>
    </source>
</evidence>
<reference evidence="4 5" key="1">
    <citation type="submission" date="2018-05" db="EMBL/GenBank/DDBJ databases">
        <title>Lujinxingia marina gen. nov. sp. nov., a new facultative anaerobic member of the class Deltaproteobacteria, and proposal of Lujinxingaceae fam. nov.</title>
        <authorList>
            <person name="Li C.-M."/>
        </authorList>
    </citation>
    <scope>NUCLEOTIDE SEQUENCE [LARGE SCALE GENOMIC DNA]</scope>
    <source>
        <strain evidence="4 5">B210</strain>
    </source>
</reference>
<dbReference type="Proteomes" id="UP000249169">
    <property type="component" value="Unassembled WGS sequence"/>
</dbReference>
<dbReference type="OrthoDB" id="5507545at2"/>
<dbReference type="AlphaFoldDB" id="A0A328C996"/>
<gene>
    <name evidence="4" type="ORF">DL240_05240</name>
</gene>
<accession>A0A328C996</accession>
<keyword evidence="1" id="KW-1133">Transmembrane helix</keyword>
<evidence type="ECO:0000313" key="4">
    <source>
        <dbReference type="EMBL" id="RAL23564.1"/>
    </source>
</evidence>
<dbReference type="InterPro" id="IPR039568">
    <property type="entry name" value="Peptidase_MA-like_dom"/>
</dbReference>
<dbReference type="Pfam" id="PF13485">
    <property type="entry name" value="Peptidase_MA_2"/>
    <property type="match status" value="1"/>
</dbReference>
<sequence length="326" mass="36515">MSFLRSVCVGLLLVVFLLSAAPASALGMPGMVSRPGEQAALTYHYPERFEPAIAHLDGDADLLVAALERRLGLETMANIDVYLLHDMNTYFEWQGAEYRPSSWAVGLSLSDRSTVLVRHGVGSAGEPIDIKKTFVHELAHVAVDRARQGQHVPRWFNEGFAVLHAEEWTPERSDTLTRAASTGSVMPLASLDRYFPPHHQSVSLAYAQSFHFVRYLEQRFGDDLFAEMMARVREGVPFHQALEQASGHSLAALERQWRDELEEGVSFWAILGDANGLFFGATLFFLVAFGVRVVRRRRQARMLAEDDDPGAWDYDPALYPLPGQER</sequence>
<keyword evidence="1" id="KW-0472">Membrane</keyword>
<keyword evidence="2" id="KW-0732">Signal</keyword>
<evidence type="ECO:0000256" key="2">
    <source>
        <dbReference type="SAM" id="SignalP"/>
    </source>
</evidence>
<protein>
    <recommendedName>
        <fullName evidence="3">Peptidase MA-like domain-containing protein</fullName>
    </recommendedName>
</protein>
<name>A0A328C996_9DELT</name>
<feature type="signal peptide" evidence="2">
    <location>
        <begin position="1"/>
        <end position="25"/>
    </location>
</feature>
<dbReference type="EMBL" id="QHKO01000002">
    <property type="protein sequence ID" value="RAL23564.1"/>
    <property type="molecule type" value="Genomic_DNA"/>
</dbReference>
<organism evidence="4 5">
    <name type="scientific">Lujinxingia litoralis</name>
    <dbReference type="NCBI Taxonomy" id="2211119"/>
    <lineage>
        <taxon>Bacteria</taxon>
        <taxon>Deltaproteobacteria</taxon>
        <taxon>Bradymonadales</taxon>
        <taxon>Lujinxingiaceae</taxon>
        <taxon>Lujinxingia</taxon>
    </lineage>
</organism>
<feature type="domain" description="Peptidase MA-like" evidence="3">
    <location>
        <begin position="65"/>
        <end position="261"/>
    </location>
</feature>
<feature type="chain" id="PRO_5016308816" description="Peptidase MA-like domain-containing protein" evidence="2">
    <location>
        <begin position="26"/>
        <end position="326"/>
    </location>
</feature>
<comment type="caution">
    <text evidence="4">The sequence shown here is derived from an EMBL/GenBank/DDBJ whole genome shotgun (WGS) entry which is preliminary data.</text>
</comment>
<dbReference type="SUPFAM" id="SSF55486">
    <property type="entry name" value="Metalloproteases ('zincins'), catalytic domain"/>
    <property type="match status" value="1"/>
</dbReference>
<keyword evidence="1" id="KW-0812">Transmembrane</keyword>
<dbReference type="RefSeq" id="WP_146618114.1">
    <property type="nucleotide sequence ID" value="NZ_QHKO01000002.1"/>
</dbReference>
<evidence type="ECO:0000256" key="1">
    <source>
        <dbReference type="SAM" id="Phobius"/>
    </source>
</evidence>
<evidence type="ECO:0000313" key="5">
    <source>
        <dbReference type="Proteomes" id="UP000249169"/>
    </source>
</evidence>